<dbReference type="EMBL" id="WSSB01000008">
    <property type="protein sequence ID" value="MXR37236.1"/>
    <property type="molecule type" value="Genomic_DNA"/>
</dbReference>
<comment type="caution">
    <text evidence="10">The sequence shown here is derived from an EMBL/GenBank/DDBJ whole genome shotgun (WGS) entry which is preliminary data.</text>
</comment>
<comment type="similarity">
    <text evidence="1 7">Belongs to the peptidase S24 family.</text>
</comment>
<accession>A0A845BST3</accession>
<feature type="region of interest" description="Disordered" evidence="8">
    <location>
        <begin position="1"/>
        <end position="22"/>
    </location>
</feature>
<dbReference type="GO" id="GO:0016787">
    <property type="term" value="F:hydrolase activity"/>
    <property type="evidence" value="ECO:0007669"/>
    <property type="project" value="UniProtKB-KW"/>
</dbReference>
<keyword evidence="10" id="KW-0548">Nucleotidyltransferase</keyword>
<evidence type="ECO:0000259" key="9">
    <source>
        <dbReference type="Pfam" id="PF00717"/>
    </source>
</evidence>
<reference evidence="10 11" key="1">
    <citation type="submission" date="2019-12" db="EMBL/GenBank/DDBJ databases">
        <title>Neisseriaceae gen. nov. sp. Genome sequencing and assembly.</title>
        <authorList>
            <person name="Liu Z."/>
            <person name="Li A."/>
        </authorList>
    </citation>
    <scope>NUCLEOTIDE SEQUENCE [LARGE SCALE GENOMIC DNA]</scope>
    <source>
        <strain evidence="10 11">B2N2-7</strain>
    </source>
</reference>
<evidence type="ECO:0000256" key="3">
    <source>
        <dbReference type="ARBA" id="ARBA00022801"/>
    </source>
</evidence>
<evidence type="ECO:0000256" key="6">
    <source>
        <dbReference type="ARBA" id="ARBA00023236"/>
    </source>
</evidence>
<dbReference type="Gene3D" id="2.10.109.10">
    <property type="entry name" value="Umud Fragment, subunit A"/>
    <property type="match status" value="1"/>
</dbReference>
<dbReference type="SUPFAM" id="SSF51306">
    <property type="entry name" value="LexA/Signal peptidase"/>
    <property type="match status" value="1"/>
</dbReference>
<name>A0A845BST3_9NEIS</name>
<dbReference type="GO" id="GO:0009432">
    <property type="term" value="P:SOS response"/>
    <property type="evidence" value="ECO:0007669"/>
    <property type="project" value="UniProtKB-KW"/>
</dbReference>
<dbReference type="AlphaFoldDB" id="A0A845BST3"/>
<dbReference type="GO" id="GO:0003887">
    <property type="term" value="F:DNA-directed DNA polymerase activity"/>
    <property type="evidence" value="ECO:0007669"/>
    <property type="project" value="UniProtKB-EC"/>
</dbReference>
<evidence type="ECO:0000256" key="7">
    <source>
        <dbReference type="RuleBase" id="RU003991"/>
    </source>
</evidence>
<evidence type="ECO:0000256" key="4">
    <source>
        <dbReference type="ARBA" id="ARBA00022813"/>
    </source>
</evidence>
<keyword evidence="5" id="KW-0234">DNA repair</keyword>
<dbReference type="Proteomes" id="UP000467214">
    <property type="component" value="Unassembled WGS sequence"/>
</dbReference>
<keyword evidence="6" id="KW-0742">SOS response</keyword>
<dbReference type="GO" id="GO:0006355">
    <property type="term" value="P:regulation of DNA-templated transcription"/>
    <property type="evidence" value="ECO:0007669"/>
    <property type="project" value="InterPro"/>
</dbReference>
<dbReference type="NCBIfam" id="NF007621">
    <property type="entry name" value="PRK10276.1"/>
    <property type="match status" value="1"/>
</dbReference>
<dbReference type="PRINTS" id="PR00726">
    <property type="entry name" value="LEXASERPTASE"/>
</dbReference>
<evidence type="ECO:0000256" key="8">
    <source>
        <dbReference type="SAM" id="MobiDB-lite"/>
    </source>
</evidence>
<dbReference type="CDD" id="cd06529">
    <property type="entry name" value="S24_LexA-like"/>
    <property type="match status" value="1"/>
</dbReference>
<dbReference type="EC" id="2.7.7.7" evidence="10"/>
<dbReference type="PANTHER" id="PTHR33516:SF2">
    <property type="entry name" value="LEXA REPRESSOR-RELATED"/>
    <property type="match status" value="1"/>
</dbReference>
<evidence type="ECO:0000313" key="10">
    <source>
        <dbReference type="EMBL" id="MXR37236.1"/>
    </source>
</evidence>
<keyword evidence="2" id="KW-0227">DNA damage</keyword>
<keyword evidence="11" id="KW-1185">Reference proteome</keyword>
<protein>
    <submittedName>
        <fullName evidence="10">Translesion error-prone DNA polymerase V autoproteolytic subunit</fullName>
        <ecNumber evidence="10">2.7.7.7</ecNumber>
    </submittedName>
</protein>
<dbReference type="InterPro" id="IPR006197">
    <property type="entry name" value="Peptidase_S24_LexA"/>
</dbReference>
<evidence type="ECO:0000256" key="2">
    <source>
        <dbReference type="ARBA" id="ARBA00022763"/>
    </source>
</evidence>
<dbReference type="GO" id="GO:0003677">
    <property type="term" value="F:DNA binding"/>
    <property type="evidence" value="ECO:0007669"/>
    <property type="project" value="InterPro"/>
</dbReference>
<keyword evidence="4 7" id="KW-0068">Autocatalytic cleavage</keyword>
<evidence type="ECO:0000256" key="5">
    <source>
        <dbReference type="ARBA" id="ARBA00023204"/>
    </source>
</evidence>
<dbReference type="InterPro" id="IPR039418">
    <property type="entry name" value="LexA-like"/>
</dbReference>
<organism evidence="10 11">
    <name type="scientific">Craterilacuibacter sinensis</name>
    <dbReference type="NCBI Taxonomy" id="2686017"/>
    <lineage>
        <taxon>Bacteria</taxon>
        <taxon>Pseudomonadati</taxon>
        <taxon>Pseudomonadota</taxon>
        <taxon>Betaproteobacteria</taxon>
        <taxon>Neisseriales</taxon>
        <taxon>Neisseriaceae</taxon>
        <taxon>Craterilacuibacter</taxon>
    </lineage>
</organism>
<dbReference type="InterPro" id="IPR036286">
    <property type="entry name" value="LexA/Signal_pep-like_sf"/>
</dbReference>
<evidence type="ECO:0000256" key="1">
    <source>
        <dbReference type="ARBA" id="ARBA00007484"/>
    </source>
</evidence>
<keyword evidence="3 7" id="KW-0378">Hydrolase</keyword>
<feature type="domain" description="Peptidase S24/S26A/S26B/S26C" evidence="9">
    <location>
        <begin position="78"/>
        <end position="196"/>
    </location>
</feature>
<dbReference type="InterPro" id="IPR015927">
    <property type="entry name" value="Peptidase_S24_S26A/B/C"/>
</dbReference>
<dbReference type="Pfam" id="PF00717">
    <property type="entry name" value="Peptidase_S24"/>
    <property type="match status" value="1"/>
</dbReference>
<gene>
    <name evidence="10" type="primary">umuD</name>
    <name evidence="10" type="ORF">GQF02_09655</name>
</gene>
<proteinExistence type="inferred from homology"/>
<keyword evidence="10" id="KW-0808">Transferase</keyword>
<dbReference type="GO" id="GO:0006281">
    <property type="term" value="P:DNA repair"/>
    <property type="evidence" value="ECO:0007669"/>
    <property type="project" value="UniProtKB-KW"/>
</dbReference>
<dbReference type="PANTHER" id="PTHR33516">
    <property type="entry name" value="LEXA REPRESSOR"/>
    <property type="match status" value="1"/>
</dbReference>
<dbReference type="InterPro" id="IPR050077">
    <property type="entry name" value="LexA_repressor"/>
</dbReference>
<sequence>MVVSMSPISKRGGARAGAGRKPGSGRFLEHTVVKRVPASLVPELDSWLAGFVQLQAENAALPPGALALAESLLPAAIPLMQDPVRAGFPSPAASYTQKRLDFNDYLVSNAAATIAVYAAGNSMADAGIDDGDMLVVNRSREAINGDIVVAQVGTEFTVKRLRKQGTHIELHPENARETFPVIVPTEDAEWQLIGVVTFVIKKL</sequence>
<evidence type="ECO:0000313" key="11">
    <source>
        <dbReference type="Proteomes" id="UP000467214"/>
    </source>
</evidence>